<reference evidence="7 8" key="1">
    <citation type="submission" date="2024-03" db="EMBL/GenBank/DDBJ databases">
        <title>Complete genome sequence of the green alga Chloropicon roscoffensis RCC1871.</title>
        <authorList>
            <person name="Lemieux C."/>
            <person name="Pombert J.-F."/>
            <person name="Otis C."/>
            <person name="Turmel M."/>
        </authorList>
    </citation>
    <scope>NUCLEOTIDE SEQUENCE [LARGE SCALE GENOMIC DNA]</scope>
    <source>
        <strain evidence="7 8">RCC1871</strain>
    </source>
</reference>
<evidence type="ECO:0000313" key="8">
    <source>
        <dbReference type="Proteomes" id="UP001472866"/>
    </source>
</evidence>
<dbReference type="GO" id="GO:0005525">
    <property type="term" value="F:GTP binding"/>
    <property type="evidence" value="ECO:0007669"/>
    <property type="project" value="UniProtKB-KW"/>
</dbReference>
<keyword evidence="4" id="KW-0807">Transducer</keyword>
<dbReference type="SUPFAM" id="SSF52540">
    <property type="entry name" value="P-loop containing nucleoside triphosphate hydrolases"/>
    <property type="match status" value="1"/>
</dbReference>
<gene>
    <name evidence="7" type="ORF">HKI87_16g81710</name>
</gene>
<dbReference type="SMART" id="SM00275">
    <property type="entry name" value="G_alpha"/>
    <property type="match status" value="1"/>
</dbReference>
<dbReference type="Gene3D" id="1.10.400.10">
    <property type="entry name" value="GI Alpha 1, domain 2-like"/>
    <property type="match status" value="1"/>
</dbReference>
<feature type="binding site" evidence="5">
    <location>
        <position position="28"/>
    </location>
    <ligand>
        <name>Mg(2+)</name>
        <dbReference type="ChEBI" id="CHEBI:18420"/>
    </ligand>
</feature>
<dbReference type="GO" id="GO:0005834">
    <property type="term" value="C:heterotrimeric G-protein complex"/>
    <property type="evidence" value="ECO:0007669"/>
    <property type="project" value="TreeGrafter"/>
</dbReference>
<proteinExistence type="predicted"/>
<dbReference type="SUPFAM" id="SSF47895">
    <property type="entry name" value="Transducin (alpha subunit), insertion domain"/>
    <property type="match status" value="1"/>
</dbReference>
<evidence type="ECO:0000256" key="1">
    <source>
        <dbReference type="ARBA" id="ARBA00022723"/>
    </source>
</evidence>
<dbReference type="InterPro" id="IPR011025">
    <property type="entry name" value="GproteinA_insert"/>
</dbReference>
<keyword evidence="2" id="KW-0547">Nucleotide-binding</keyword>
<dbReference type="EMBL" id="CP151516">
    <property type="protein sequence ID" value="WZN66604.1"/>
    <property type="molecule type" value="Genomic_DNA"/>
</dbReference>
<dbReference type="PANTHER" id="PTHR10218">
    <property type="entry name" value="GTP-BINDING PROTEIN ALPHA SUBUNIT"/>
    <property type="match status" value="1"/>
</dbReference>
<dbReference type="InterPro" id="IPR001019">
    <property type="entry name" value="Gprotein_alpha_su"/>
</dbReference>
<dbReference type="GO" id="GO:0031683">
    <property type="term" value="F:G-protein beta/gamma-subunit complex binding"/>
    <property type="evidence" value="ECO:0007669"/>
    <property type="project" value="InterPro"/>
</dbReference>
<evidence type="ECO:0000256" key="3">
    <source>
        <dbReference type="ARBA" id="ARBA00023134"/>
    </source>
</evidence>
<dbReference type="GO" id="GO:0005737">
    <property type="term" value="C:cytoplasm"/>
    <property type="evidence" value="ECO:0007669"/>
    <property type="project" value="TreeGrafter"/>
</dbReference>
<dbReference type="Proteomes" id="UP001472866">
    <property type="component" value="Chromosome 16"/>
</dbReference>
<evidence type="ECO:0000313" key="7">
    <source>
        <dbReference type="EMBL" id="WZN66604.1"/>
    </source>
</evidence>
<organism evidence="7 8">
    <name type="scientific">Chloropicon roscoffensis</name>
    <dbReference type="NCBI Taxonomy" id="1461544"/>
    <lineage>
        <taxon>Eukaryota</taxon>
        <taxon>Viridiplantae</taxon>
        <taxon>Chlorophyta</taxon>
        <taxon>Chloropicophyceae</taxon>
        <taxon>Chloropicales</taxon>
        <taxon>Chloropicaceae</taxon>
        <taxon>Chloropicon</taxon>
    </lineage>
</organism>
<dbReference type="GO" id="GO:0003924">
    <property type="term" value="F:GTPase activity"/>
    <property type="evidence" value="ECO:0007669"/>
    <property type="project" value="InterPro"/>
</dbReference>
<feature type="region of interest" description="Disordered" evidence="6">
    <location>
        <begin position="222"/>
        <end position="247"/>
    </location>
</feature>
<accession>A0AAX4PLV6</accession>
<keyword evidence="3" id="KW-0342">GTP-binding</keyword>
<evidence type="ECO:0000256" key="2">
    <source>
        <dbReference type="ARBA" id="ARBA00022741"/>
    </source>
</evidence>
<dbReference type="GO" id="GO:0007188">
    <property type="term" value="P:adenylate cyclase-modulating G protein-coupled receptor signaling pathway"/>
    <property type="evidence" value="ECO:0007669"/>
    <property type="project" value="TreeGrafter"/>
</dbReference>
<dbReference type="GO" id="GO:0001664">
    <property type="term" value="F:G protein-coupled receptor binding"/>
    <property type="evidence" value="ECO:0007669"/>
    <property type="project" value="TreeGrafter"/>
</dbReference>
<sequence>MGCAWSKHDPPKRPLDLVLLGSPKSGKSTIVKQLTYEFKGGFDRQTCEGFAKDVQYNVLRMLGLVLSTGKVEIDPFLKDQSDAVIQMYHKFASEDTWSVEVLMLADHLEEKHEHVDAIVAVSKMQSLRRYVDDHLKTEPARAFLRDAEKIFRPNYVPTKDHILRVRLPEIGSHDYAFELEGGRKLSVHVVDGVRETRKDWMEKVMRCDAVVFVASMADHFPEGPAGQVSPGTGPAGEEKGKGKGRGTRFFSVSPVGAKEESQGLFAQLAVCVRRLREKGRRKTLFLLLNKTDVAHDRLAGAAAAGEGGKGAGGELLEEEIRRVDETLTRAKEEYEAVAGLGEEGDDEGKCHCRSACSLDPGPFLQVFPGMLDLMCEELEEWAGCKPKDKAKAAKVVEAK</sequence>
<dbReference type="PANTHER" id="PTHR10218:SF302">
    <property type="entry name" value="GUANINE NUCLEOTIDE-BINDING PROTEIN ALPHA-5 SUBUNIT"/>
    <property type="match status" value="1"/>
</dbReference>
<dbReference type="Pfam" id="PF00503">
    <property type="entry name" value="G-alpha"/>
    <property type="match status" value="1"/>
</dbReference>
<dbReference type="InterPro" id="IPR027417">
    <property type="entry name" value="P-loop_NTPase"/>
</dbReference>
<dbReference type="AlphaFoldDB" id="A0AAX4PLV6"/>
<evidence type="ECO:0000256" key="5">
    <source>
        <dbReference type="PIRSR" id="PIRSR601019-2"/>
    </source>
</evidence>
<dbReference type="PROSITE" id="PS51882">
    <property type="entry name" value="G_ALPHA"/>
    <property type="match status" value="1"/>
</dbReference>
<keyword evidence="1 5" id="KW-0479">Metal-binding</keyword>
<name>A0AAX4PLV6_9CHLO</name>
<keyword evidence="5" id="KW-0460">Magnesium</keyword>
<keyword evidence="8" id="KW-1185">Reference proteome</keyword>
<dbReference type="Gene3D" id="3.40.50.300">
    <property type="entry name" value="P-loop containing nucleotide triphosphate hydrolases"/>
    <property type="match status" value="1"/>
</dbReference>
<dbReference type="GO" id="GO:0046872">
    <property type="term" value="F:metal ion binding"/>
    <property type="evidence" value="ECO:0007669"/>
    <property type="project" value="UniProtKB-KW"/>
</dbReference>
<dbReference type="PRINTS" id="PR00318">
    <property type="entry name" value="GPROTEINA"/>
</dbReference>
<evidence type="ECO:0000256" key="6">
    <source>
        <dbReference type="SAM" id="MobiDB-lite"/>
    </source>
</evidence>
<evidence type="ECO:0000256" key="4">
    <source>
        <dbReference type="ARBA" id="ARBA00023224"/>
    </source>
</evidence>
<protein>
    <submittedName>
        <fullName evidence="7">Guanine nucleotide-binding protein</fullName>
    </submittedName>
</protein>